<comment type="similarity">
    <text evidence="1 2">Belongs to the glycosyl hydrolase 12 (cellulase H) family.</text>
</comment>
<evidence type="ECO:0000313" key="7">
    <source>
        <dbReference type="Proteomes" id="UP000475532"/>
    </source>
</evidence>
<keyword evidence="2" id="KW-0119">Carbohydrate metabolism</keyword>
<dbReference type="Gene3D" id="2.60.40.290">
    <property type="match status" value="1"/>
</dbReference>
<feature type="signal peptide" evidence="4">
    <location>
        <begin position="1"/>
        <end position="28"/>
    </location>
</feature>
<dbReference type="GO" id="GO:0030247">
    <property type="term" value="F:polysaccharide binding"/>
    <property type="evidence" value="ECO:0007669"/>
    <property type="project" value="UniProtKB-UniRule"/>
</dbReference>
<dbReference type="Pfam" id="PF01670">
    <property type="entry name" value="Glyco_hydro_12"/>
    <property type="match status" value="1"/>
</dbReference>
<dbReference type="RefSeq" id="WP_163061921.1">
    <property type="nucleotide sequence ID" value="NZ_JAAGLI010000917.1"/>
</dbReference>
<proteinExistence type="inferred from homology"/>
<keyword evidence="2" id="KW-0378">Hydrolase</keyword>
<evidence type="ECO:0000256" key="4">
    <source>
        <dbReference type="SAM" id="SignalP"/>
    </source>
</evidence>
<evidence type="ECO:0000259" key="5">
    <source>
        <dbReference type="PROSITE" id="PS51173"/>
    </source>
</evidence>
<dbReference type="PROSITE" id="PS51173">
    <property type="entry name" value="CBM2"/>
    <property type="match status" value="1"/>
</dbReference>
<dbReference type="SUPFAM" id="SSF49899">
    <property type="entry name" value="Concanavalin A-like lectins/glucanases"/>
    <property type="match status" value="1"/>
</dbReference>
<dbReference type="SMART" id="SM00637">
    <property type="entry name" value="CBD_II"/>
    <property type="match status" value="1"/>
</dbReference>
<keyword evidence="2" id="KW-0326">Glycosidase</keyword>
<dbReference type="EMBL" id="JAAGLI010000917">
    <property type="protein sequence ID" value="NEA27439.1"/>
    <property type="molecule type" value="Genomic_DNA"/>
</dbReference>
<protein>
    <recommendedName>
        <fullName evidence="5">CBM2 domain-containing protein</fullName>
    </recommendedName>
</protein>
<feature type="domain" description="CBM2" evidence="5">
    <location>
        <begin position="266"/>
        <end position="369"/>
    </location>
</feature>
<sequence>MRARLKSCAALAAALLAVPLYYVAPASAATQMCGATDTTPVSGGAYIAQNNIWGADTPQCITVDGTSFTVDSSGHNNATNGAPAAYPSFFKGCHWGQCTSNSGLPVRVGDMPSVTSDWSTTQPSSGSYNVSYDLWYDSHPSTTTDPDGAEVMIWLNHRGGVQPAGTRVASGVQISGAAWDVWYSRMNWNYIAFVRTSGTASVNDLDLAAFTRDAVARGYIQNAWYLIGLEAGFELWQGGAGLATNSFGVDVGATTPPTTEPPTTPPPSSGEGCSAALRTDNAWNGGFTATVTVTNDGDAPLSGWSADWTFSGDQRVTNGWNATVTQSGSSVHAVNAGYNGAVPAHGSTSFGFQGTGSAPGAPAVACTAR</sequence>
<reference evidence="6 7" key="1">
    <citation type="submission" date="2020-01" db="EMBL/GenBank/DDBJ databases">
        <title>Insect and environment-associated Actinomycetes.</title>
        <authorList>
            <person name="Currrie C."/>
            <person name="Chevrette M."/>
            <person name="Carlson C."/>
            <person name="Stubbendieck R."/>
            <person name="Wendt-Pienkowski E."/>
        </authorList>
    </citation>
    <scope>NUCLEOTIDE SEQUENCE [LARGE SCALE GENOMIC DNA]</scope>
    <source>
        <strain evidence="6 7">SID10258</strain>
    </source>
</reference>
<accession>A0A6L9QPM0</accession>
<dbReference type="GO" id="GO:0000272">
    <property type="term" value="P:polysaccharide catabolic process"/>
    <property type="evidence" value="ECO:0007669"/>
    <property type="project" value="UniProtKB-KW"/>
</dbReference>
<evidence type="ECO:0000256" key="1">
    <source>
        <dbReference type="ARBA" id="ARBA00005519"/>
    </source>
</evidence>
<dbReference type="InterPro" id="IPR002594">
    <property type="entry name" value="GH12"/>
</dbReference>
<dbReference type="InterPro" id="IPR008965">
    <property type="entry name" value="CBM2/CBM3_carb-bd_dom_sf"/>
</dbReference>
<dbReference type="SUPFAM" id="SSF49384">
    <property type="entry name" value="Carbohydrate-binding domain"/>
    <property type="match status" value="1"/>
</dbReference>
<evidence type="ECO:0000256" key="3">
    <source>
        <dbReference type="SAM" id="MobiDB-lite"/>
    </source>
</evidence>
<dbReference type="InterPro" id="IPR012291">
    <property type="entry name" value="CBM2_carb-bd_dom_sf"/>
</dbReference>
<dbReference type="Proteomes" id="UP000475532">
    <property type="component" value="Unassembled WGS sequence"/>
</dbReference>
<gene>
    <name evidence="6" type="ORF">G3I70_33825</name>
</gene>
<keyword evidence="2" id="KW-0624">Polysaccharide degradation</keyword>
<dbReference type="InterPro" id="IPR013320">
    <property type="entry name" value="ConA-like_dom_sf"/>
</dbReference>
<dbReference type="InterPro" id="IPR013319">
    <property type="entry name" value="GH11/12"/>
</dbReference>
<evidence type="ECO:0000256" key="2">
    <source>
        <dbReference type="RuleBase" id="RU361163"/>
    </source>
</evidence>
<dbReference type="InterPro" id="IPR001919">
    <property type="entry name" value="CBD2"/>
</dbReference>
<feature type="region of interest" description="Disordered" evidence="3">
    <location>
        <begin position="251"/>
        <end position="273"/>
    </location>
</feature>
<comment type="caution">
    <text evidence="6">The sequence shown here is derived from an EMBL/GenBank/DDBJ whole genome shotgun (WGS) entry which is preliminary data.</text>
</comment>
<evidence type="ECO:0000313" key="6">
    <source>
        <dbReference type="EMBL" id="NEA27439.1"/>
    </source>
</evidence>
<dbReference type="GO" id="GO:0008810">
    <property type="term" value="F:cellulase activity"/>
    <property type="evidence" value="ECO:0007669"/>
    <property type="project" value="InterPro"/>
</dbReference>
<name>A0A6L9QPM0_9ACTN</name>
<dbReference type="AlphaFoldDB" id="A0A6L9QPM0"/>
<feature type="chain" id="PRO_5026870470" description="CBM2 domain-containing protein" evidence="4">
    <location>
        <begin position="29"/>
        <end position="369"/>
    </location>
</feature>
<dbReference type="PANTHER" id="PTHR34002">
    <property type="entry name" value="BLR1656 PROTEIN"/>
    <property type="match status" value="1"/>
</dbReference>
<keyword evidence="4" id="KW-0732">Signal</keyword>
<dbReference type="Gene3D" id="2.60.120.180">
    <property type="match status" value="1"/>
</dbReference>
<dbReference type="PANTHER" id="PTHR34002:SF9">
    <property type="entry name" value="XYLOGLUCAN-SPECIFIC ENDO-BETA-1,4-GLUCANASE A"/>
    <property type="match status" value="1"/>
</dbReference>
<feature type="compositionally biased region" description="Pro residues" evidence="3">
    <location>
        <begin position="258"/>
        <end position="268"/>
    </location>
</feature>
<organism evidence="6 7">
    <name type="scientific">Actinomadura bangladeshensis</name>
    <dbReference type="NCBI Taxonomy" id="453573"/>
    <lineage>
        <taxon>Bacteria</taxon>
        <taxon>Bacillati</taxon>
        <taxon>Actinomycetota</taxon>
        <taxon>Actinomycetes</taxon>
        <taxon>Streptosporangiales</taxon>
        <taxon>Thermomonosporaceae</taxon>
        <taxon>Actinomadura</taxon>
    </lineage>
</organism>
<dbReference type="Pfam" id="PF00553">
    <property type="entry name" value="CBM_2"/>
    <property type="match status" value="1"/>
</dbReference>